<evidence type="ECO:0000256" key="1">
    <source>
        <dbReference type="SAM" id="Phobius"/>
    </source>
</evidence>
<keyword evidence="2" id="KW-0732">Signal</keyword>
<sequence length="318" mass="36047">MQNLSLLAVIPLLCIFQTITATGTFQFFLYASDLVHVNVTINANPPVTYLVTNDPNGHVYRPTPHEKYLVIKMKVLESPAKEMTQNFTLVFDATAKNYSFDPYLIIVKSFFTCDPGYAGHRCNVFFPSLIRSSSSSSSSSTKSKVHNSSKSFLELWNLLWTQEEKIKAIKSRLTMNSSITDIYILSSETNGTKIYTINSDDNKEWIPYFLMFWTMVGFFGIGTCLFTEKVANRFGWSWTVLYTVVVSDTDCNSDLENKAVNWLAKTQNDTMYNGIYFRAVLCQYSPISGSSVYVPQFHPNANSINWVAVSQKIPEIRG</sequence>
<reference evidence="4" key="1">
    <citation type="submission" date="2010-08" db="EMBL/GenBank/DDBJ databases">
        <authorList>
            <consortium name="Caenorhabditis japonica Sequencing Consortium"/>
            <person name="Wilson R.K."/>
        </authorList>
    </citation>
    <scope>NUCLEOTIDE SEQUENCE [LARGE SCALE GENOMIC DNA]</scope>
    <source>
        <strain evidence="4">DF5081</strain>
    </source>
</reference>
<organism evidence="3 4">
    <name type="scientific">Caenorhabditis japonica</name>
    <dbReference type="NCBI Taxonomy" id="281687"/>
    <lineage>
        <taxon>Eukaryota</taxon>
        <taxon>Metazoa</taxon>
        <taxon>Ecdysozoa</taxon>
        <taxon>Nematoda</taxon>
        <taxon>Chromadorea</taxon>
        <taxon>Rhabditida</taxon>
        <taxon>Rhabditina</taxon>
        <taxon>Rhabditomorpha</taxon>
        <taxon>Rhabditoidea</taxon>
        <taxon>Rhabditidae</taxon>
        <taxon>Peloderinae</taxon>
        <taxon>Caenorhabditis</taxon>
    </lineage>
</organism>
<dbReference type="EnsemblMetazoa" id="CJA15609.1">
    <property type="protein sequence ID" value="CJA15609.1"/>
    <property type="gene ID" value="WBGene00134813"/>
</dbReference>
<accession>A0A8R1I5D4</accession>
<feature type="chain" id="PRO_5035874644" evidence="2">
    <location>
        <begin position="22"/>
        <end position="318"/>
    </location>
</feature>
<name>A0A8R1I5D4_CAEJA</name>
<dbReference type="PANTHER" id="PTHR35855:SF1">
    <property type="entry name" value="CUB DOMAIN-CONTAINING PROTEIN-RELATED"/>
    <property type="match status" value="1"/>
</dbReference>
<dbReference type="AlphaFoldDB" id="A0A8R1I5D4"/>
<protein>
    <submittedName>
        <fullName evidence="3">Uncharacterized protein</fullName>
    </submittedName>
</protein>
<feature type="transmembrane region" description="Helical" evidence="1">
    <location>
        <begin position="205"/>
        <end position="226"/>
    </location>
</feature>
<evidence type="ECO:0000256" key="2">
    <source>
        <dbReference type="SAM" id="SignalP"/>
    </source>
</evidence>
<keyword evidence="1" id="KW-0472">Membrane</keyword>
<keyword evidence="1" id="KW-0812">Transmembrane</keyword>
<keyword evidence="4" id="KW-1185">Reference proteome</keyword>
<feature type="signal peptide" evidence="2">
    <location>
        <begin position="1"/>
        <end position="21"/>
    </location>
</feature>
<dbReference type="InterPro" id="IPR053132">
    <property type="entry name" value="Mesendoderm_Regulator"/>
</dbReference>
<dbReference type="PANTHER" id="PTHR35855">
    <property type="entry name" value="PROTEIN CBG11437-RELATED"/>
    <property type="match status" value="1"/>
</dbReference>
<evidence type="ECO:0000313" key="3">
    <source>
        <dbReference type="EnsemblMetazoa" id="CJA15609.1"/>
    </source>
</evidence>
<evidence type="ECO:0000313" key="4">
    <source>
        <dbReference type="Proteomes" id="UP000005237"/>
    </source>
</evidence>
<proteinExistence type="predicted"/>
<reference evidence="3" key="2">
    <citation type="submission" date="2022-06" db="UniProtKB">
        <authorList>
            <consortium name="EnsemblMetazoa"/>
        </authorList>
    </citation>
    <scope>IDENTIFICATION</scope>
    <source>
        <strain evidence="3">DF5081</strain>
    </source>
</reference>
<keyword evidence="1" id="KW-1133">Transmembrane helix</keyword>
<dbReference type="Proteomes" id="UP000005237">
    <property type="component" value="Unassembled WGS sequence"/>
</dbReference>